<dbReference type="Gene3D" id="2.60.120.430">
    <property type="entry name" value="Galactose-binding lectin"/>
    <property type="match status" value="1"/>
</dbReference>
<dbReference type="InterPro" id="IPR021720">
    <property type="entry name" value="Malectin_dom"/>
</dbReference>
<feature type="domain" description="Malectin" evidence="1">
    <location>
        <begin position="30"/>
        <end position="126"/>
    </location>
</feature>
<dbReference type="EMBL" id="FN596528">
    <property type="protein sequence ID" value="CCB61008.1"/>
    <property type="molecule type" value="Genomic_DNA"/>
</dbReference>
<accession>F6I241</accession>
<evidence type="ECO:0000313" key="3">
    <source>
        <dbReference type="Proteomes" id="UP000009183"/>
    </source>
</evidence>
<proteinExistence type="predicted"/>
<dbReference type="PANTHER" id="PTHR34081:SF1">
    <property type="entry name" value="MALECTIN, LEUCINE-RICH REPEAT DOMAIN, L DOMAIN-LIKE PROTEIN-RELATED"/>
    <property type="match status" value="1"/>
</dbReference>
<evidence type="ECO:0000313" key="2">
    <source>
        <dbReference type="EMBL" id="CCB61008.1"/>
    </source>
</evidence>
<evidence type="ECO:0000259" key="1">
    <source>
        <dbReference type="Pfam" id="PF11721"/>
    </source>
</evidence>
<name>F6I241_VITVI</name>
<protein>
    <recommendedName>
        <fullName evidence="1">Malectin domain-containing protein</fullName>
    </recommendedName>
</protein>
<dbReference type="Proteomes" id="UP000009183">
    <property type="component" value="Unassembled WGS sequence, unordered"/>
</dbReference>
<gene>
    <name evidence="2" type="ORF">VIT_00s0198g00020</name>
</gene>
<organism evidence="2 3">
    <name type="scientific">Vitis vinifera</name>
    <name type="common">Grape</name>
    <dbReference type="NCBI Taxonomy" id="29760"/>
    <lineage>
        <taxon>Eukaryota</taxon>
        <taxon>Viridiplantae</taxon>
        <taxon>Streptophyta</taxon>
        <taxon>Embryophyta</taxon>
        <taxon>Tracheophyta</taxon>
        <taxon>Spermatophyta</taxon>
        <taxon>Magnoliopsida</taxon>
        <taxon>eudicotyledons</taxon>
        <taxon>Gunneridae</taxon>
        <taxon>Pentapetalae</taxon>
        <taxon>rosids</taxon>
        <taxon>Vitales</taxon>
        <taxon>Vitaceae</taxon>
        <taxon>Viteae</taxon>
        <taxon>Vitis</taxon>
    </lineage>
</organism>
<dbReference type="PaxDb" id="29760-VIT_00s0198g00020.t01"/>
<dbReference type="PANTHER" id="PTHR34081">
    <property type="entry name" value="MALECTIN DOMAIN-CONTAINING PROTEIN"/>
    <property type="match status" value="1"/>
</dbReference>
<reference evidence="3" key="1">
    <citation type="journal article" date="2007" name="Nature">
        <title>The grapevine genome sequence suggests ancestral hexaploidization in major angiosperm phyla.</title>
        <authorList>
            <consortium name="The French-Italian Public Consortium for Grapevine Genome Characterization."/>
            <person name="Jaillon O."/>
            <person name="Aury J.-M."/>
            <person name="Noel B."/>
            <person name="Policriti A."/>
            <person name="Clepet C."/>
            <person name="Casagrande A."/>
            <person name="Choisne N."/>
            <person name="Aubourg S."/>
            <person name="Vitulo N."/>
            <person name="Jubin C."/>
            <person name="Vezzi A."/>
            <person name="Legeai F."/>
            <person name="Hugueney P."/>
            <person name="Dasilva C."/>
            <person name="Horner D."/>
            <person name="Mica E."/>
            <person name="Jublot D."/>
            <person name="Poulain J."/>
            <person name="Bruyere C."/>
            <person name="Billault A."/>
            <person name="Segurens B."/>
            <person name="Gouyvenoux M."/>
            <person name="Ugarte E."/>
            <person name="Cattonaro F."/>
            <person name="Anthouard V."/>
            <person name="Vico V."/>
            <person name="Del Fabbro C."/>
            <person name="Alaux M."/>
            <person name="Di Gaspero G."/>
            <person name="Dumas V."/>
            <person name="Felice N."/>
            <person name="Paillard S."/>
            <person name="Juman I."/>
            <person name="Moroldo M."/>
            <person name="Scalabrin S."/>
            <person name="Canaguier A."/>
            <person name="Le Clainche I."/>
            <person name="Malacrida G."/>
            <person name="Durand E."/>
            <person name="Pesole G."/>
            <person name="Laucou V."/>
            <person name="Chatelet P."/>
            <person name="Merdinoglu D."/>
            <person name="Delledonne M."/>
            <person name="Pezzotti M."/>
            <person name="Lecharny A."/>
            <person name="Scarpelli C."/>
            <person name="Artiguenave F."/>
            <person name="Pe M.E."/>
            <person name="Valle G."/>
            <person name="Morgante M."/>
            <person name="Caboche M."/>
            <person name="Adam-Blondon A.-F."/>
            <person name="Weissenbach J."/>
            <person name="Quetier F."/>
            <person name="Wincker P."/>
        </authorList>
    </citation>
    <scope>NUCLEOTIDE SEQUENCE [LARGE SCALE GENOMIC DNA]</scope>
    <source>
        <strain evidence="3">cv. Pinot noir / PN40024</strain>
    </source>
</reference>
<keyword evidence="3" id="KW-1185">Reference proteome</keyword>
<dbReference type="HOGENOM" id="CLU_1108685_0_0_1"/>
<dbReference type="Pfam" id="PF11721">
    <property type="entry name" value="Malectin"/>
    <property type="match status" value="1"/>
</dbReference>
<dbReference type="AlphaFoldDB" id="F6I241"/>
<dbReference type="InParanoid" id="F6I241"/>
<sequence length="251" mass="28642">MEIFQMESREGRAARTCSEAFLRRGTYRYSLHINCGGEKSIVGNVVYEGDQYEGGAAKFHPMTDYWGFSSTGHFWDHNRTINDYTAQNVSVLGMNHSGLYTRARLSPLSFTYYGRCLADGNYTGKLESEDFDIVQAAQGVEKVLMHDFIIRYNVMAPTLGLVSYLPILETYFISNLASVRSLQLELKSLIEEFEKLDKFHMEQMEEEVTARNAHMHQQKVGSLECFMVAKSSVEEFSKTDIVEDALLLQVF</sequence>